<dbReference type="RefSeq" id="WP_011838181.1">
    <property type="nucleotide sequence ID" value="NC_009012.1"/>
</dbReference>
<evidence type="ECO:0000313" key="7">
    <source>
        <dbReference type="Proteomes" id="UP000002145"/>
    </source>
</evidence>
<dbReference type="PROSITE" id="PS50893">
    <property type="entry name" value="ABC_TRANSPORTER_2"/>
    <property type="match status" value="1"/>
</dbReference>
<evidence type="ECO:0000256" key="3">
    <source>
        <dbReference type="ARBA" id="ARBA00022741"/>
    </source>
</evidence>
<keyword evidence="3" id="KW-0547">Nucleotide-binding</keyword>
<protein>
    <submittedName>
        <fullName evidence="6">ABC transporter related protein</fullName>
    </submittedName>
</protein>
<dbReference type="HOGENOM" id="CLU_000604_1_2_9"/>
<evidence type="ECO:0000256" key="4">
    <source>
        <dbReference type="ARBA" id="ARBA00022840"/>
    </source>
</evidence>
<dbReference type="InterPro" id="IPR003593">
    <property type="entry name" value="AAA+_ATPase"/>
</dbReference>
<dbReference type="InterPro" id="IPR027417">
    <property type="entry name" value="P-loop_NTPase"/>
</dbReference>
<accession>A3DG12</accession>
<feature type="domain" description="ABC transporter" evidence="5">
    <location>
        <begin position="4"/>
        <end position="225"/>
    </location>
</feature>
<dbReference type="SMART" id="SM00382">
    <property type="entry name" value="AAA"/>
    <property type="match status" value="1"/>
</dbReference>
<dbReference type="SUPFAM" id="SSF52540">
    <property type="entry name" value="P-loop containing nucleoside triphosphate hydrolases"/>
    <property type="match status" value="1"/>
</dbReference>
<keyword evidence="7" id="KW-1185">Reference proteome</keyword>
<dbReference type="Proteomes" id="UP000002145">
    <property type="component" value="Chromosome"/>
</dbReference>
<dbReference type="Gene3D" id="3.40.50.300">
    <property type="entry name" value="P-loop containing nucleotide triphosphate hydrolases"/>
    <property type="match status" value="1"/>
</dbReference>
<comment type="similarity">
    <text evidence="1">Belongs to the ABC transporter superfamily.</text>
</comment>
<dbReference type="InterPro" id="IPR050763">
    <property type="entry name" value="ABC_transporter_ATP-binding"/>
</dbReference>
<dbReference type="PANTHER" id="PTHR42711">
    <property type="entry name" value="ABC TRANSPORTER ATP-BINDING PROTEIN"/>
    <property type="match status" value="1"/>
</dbReference>
<dbReference type="Pfam" id="PF00005">
    <property type="entry name" value="ABC_tran"/>
    <property type="match status" value="1"/>
</dbReference>
<dbReference type="PANTHER" id="PTHR42711:SF5">
    <property type="entry name" value="ABC TRANSPORTER ATP-BINDING PROTEIN NATA"/>
    <property type="match status" value="1"/>
</dbReference>
<evidence type="ECO:0000259" key="5">
    <source>
        <dbReference type="PROSITE" id="PS50893"/>
    </source>
</evidence>
<evidence type="ECO:0000256" key="2">
    <source>
        <dbReference type="ARBA" id="ARBA00022448"/>
    </source>
</evidence>
<organism evidence="6 7">
    <name type="scientific">Acetivibrio thermocellus (strain ATCC 27405 / DSM 1237 / JCM 9322 / NBRC 103400 / NCIMB 10682 / NRRL B-4536 / VPI 7372)</name>
    <name type="common">Clostridium thermocellum</name>
    <dbReference type="NCBI Taxonomy" id="203119"/>
    <lineage>
        <taxon>Bacteria</taxon>
        <taxon>Bacillati</taxon>
        <taxon>Bacillota</taxon>
        <taxon>Clostridia</taxon>
        <taxon>Eubacteriales</taxon>
        <taxon>Oscillospiraceae</taxon>
        <taxon>Acetivibrio</taxon>
    </lineage>
</organism>
<dbReference type="GO" id="GO:0016887">
    <property type="term" value="F:ATP hydrolysis activity"/>
    <property type="evidence" value="ECO:0007669"/>
    <property type="project" value="InterPro"/>
</dbReference>
<evidence type="ECO:0000256" key="1">
    <source>
        <dbReference type="ARBA" id="ARBA00005417"/>
    </source>
</evidence>
<name>A3DG12_ACET2</name>
<dbReference type="CDD" id="cd03230">
    <property type="entry name" value="ABC_DR_subfamily_A"/>
    <property type="match status" value="1"/>
</dbReference>
<keyword evidence="4" id="KW-0067">ATP-binding</keyword>
<dbReference type="STRING" id="203119.Cthe_1668"/>
<dbReference type="OrthoDB" id="9804819at2"/>
<dbReference type="eggNOG" id="COG1131">
    <property type="taxonomic scope" value="Bacteria"/>
</dbReference>
<gene>
    <name evidence="6" type="ordered locus">Cthe_1668</name>
</gene>
<evidence type="ECO:0000313" key="6">
    <source>
        <dbReference type="EMBL" id="ABN52891.1"/>
    </source>
</evidence>
<reference evidence="6 7" key="2">
    <citation type="journal article" date="2013" name="Biotechnol. Biofuels">
        <title>Global transcriptome analysis of Clostridium thermocellum ATCC 27405 during growth on dilute acid pretreated Populus and switchgrass.</title>
        <authorList>
            <person name="Wilson C.M."/>
            <person name="Rodriguez M.Jr."/>
            <person name="Johnson C.M."/>
            <person name="Martin S.L."/>
            <person name="Chu T.M."/>
            <person name="Wolfinger R.D."/>
            <person name="Hauser L.J."/>
            <person name="Land M.L."/>
            <person name="Klingeman D.M."/>
            <person name="Syed M.H."/>
            <person name="Ragauskas A.J."/>
            <person name="Tschaplinski T.J."/>
            <person name="Mielenz J.R."/>
            <person name="Brown S.D."/>
        </authorList>
    </citation>
    <scope>NUCLEOTIDE SEQUENCE [LARGE SCALE GENOMIC DNA]</scope>
    <source>
        <strain evidence="7">ATCC 27405 / DSM 1237 / JCM 9322 / NBRC 103400 / NCIMB 10682 / NRRL B-4536 / VPI 7372</strain>
    </source>
</reference>
<dbReference type="InterPro" id="IPR003439">
    <property type="entry name" value="ABC_transporter-like_ATP-bd"/>
</dbReference>
<dbReference type="EMBL" id="CP000568">
    <property type="protein sequence ID" value="ABN52891.1"/>
    <property type="molecule type" value="Genomic_DNA"/>
</dbReference>
<dbReference type="GO" id="GO:0005524">
    <property type="term" value="F:ATP binding"/>
    <property type="evidence" value="ECO:0007669"/>
    <property type="project" value="UniProtKB-KW"/>
</dbReference>
<reference evidence="7" key="1">
    <citation type="submission" date="2007-02" db="EMBL/GenBank/DDBJ databases">
        <title>Complete sequence of Clostridium thermocellum ATCC 27405.</title>
        <authorList>
            <consortium name="US DOE Joint Genome Institute"/>
            <person name="Copeland A."/>
            <person name="Lucas S."/>
            <person name="Lapidus A."/>
            <person name="Barry K."/>
            <person name="Detter J.C."/>
            <person name="Glavina del Rio T."/>
            <person name="Hammon N."/>
            <person name="Israni S."/>
            <person name="Dalin E."/>
            <person name="Tice H."/>
            <person name="Pitluck S."/>
            <person name="Chertkov O."/>
            <person name="Brettin T."/>
            <person name="Bruce D."/>
            <person name="Han C."/>
            <person name="Tapia R."/>
            <person name="Gilna P."/>
            <person name="Schmutz J."/>
            <person name="Larimer F."/>
            <person name="Land M."/>
            <person name="Hauser L."/>
            <person name="Kyrpides N."/>
            <person name="Mikhailova N."/>
            <person name="Wu J.H.D."/>
            <person name="Newcomb M."/>
            <person name="Richardson P."/>
        </authorList>
    </citation>
    <scope>NUCLEOTIDE SEQUENCE [LARGE SCALE GENOMIC DNA]</scope>
    <source>
        <strain evidence="7">ATCC 27405 / DSM 1237 / JCM 9322 / NBRC 103400 / NCIMB 10682 / NRRL B-4536 / VPI 7372</strain>
    </source>
</reference>
<keyword evidence="2" id="KW-0813">Transport</keyword>
<dbReference type="KEGG" id="cth:Cthe_1668"/>
<proteinExistence type="inferred from homology"/>
<dbReference type="AlphaFoldDB" id="A3DG12"/>
<sequence length="234" mass="25981">MKLITAKALTKRFRNREVVRGVNLEIKQGEILALIGPNGAGKTTTILILIGILMPDAGSVAYWREDYRAHIGVQLQSTPFFEGCTAEENLRLFAAMYRVKLSKTQLHEKLEACNLTEAGKTPAIRLSTGQQKRLAIAVATMHQPDLIVLDEPTAGLDLRARHEIRQLIASLNQSGTAIVFTSHDMEEVSKIAHRVVMINNGQALAEGTPNKLCQDFRVPNLDELYLKLTVKEEL</sequence>
<dbReference type="GeneID" id="35804483"/>